<keyword evidence="2" id="KW-0812">Transmembrane</keyword>
<keyword evidence="1" id="KW-0175">Coiled coil</keyword>
<dbReference type="EMBL" id="LVEA01000001">
    <property type="protein sequence ID" value="KYL05343.1"/>
    <property type="molecule type" value="Genomic_DNA"/>
</dbReference>
<feature type="transmembrane region" description="Helical" evidence="2">
    <location>
        <begin position="2840"/>
        <end position="2860"/>
    </location>
</feature>
<protein>
    <submittedName>
        <fullName evidence="3">Uncharacterized protein</fullName>
    </submittedName>
</protein>
<evidence type="ECO:0000256" key="2">
    <source>
        <dbReference type="SAM" id="Phobius"/>
    </source>
</evidence>
<proteinExistence type="predicted"/>
<feature type="coiled-coil region" evidence="1">
    <location>
        <begin position="2805"/>
        <end position="2839"/>
    </location>
</feature>
<gene>
    <name evidence="3" type="ORF">A2J07_00985</name>
</gene>
<keyword evidence="2" id="KW-1133">Transmembrane helix</keyword>
<evidence type="ECO:0000256" key="1">
    <source>
        <dbReference type="SAM" id="Coils"/>
    </source>
</evidence>
<keyword evidence="2" id="KW-0472">Membrane</keyword>
<evidence type="ECO:0000313" key="4">
    <source>
        <dbReference type="Proteomes" id="UP000075816"/>
    </source>
</evidence>
<organism evidence="3 4">
    <name type="scientific">Fusobacterium necrophorum subsp. funduliforme</name>
    <dbReference type="NCBI Taxonomy" id="143387"/>
    <lineage>
        <taxon>Bacteria</taxon>
        <taxon>Fusobacteriati</taxon>
        <taxon>Fusobacteriota</taxon>
        <taxon>Fusobacteriia</taxon>
        <taxon>Fusobacteriales</taxon>
        <taxon>Fusobacteriaceae</taxon>
        <taxon>Fusobacterium</taxon>
    </lineage>
</organism>
<name>A0A162J8P4_9FUSO</name>
<accession>A0A162J8P4</accession>
<sequence length="2900" mass="327960">MKLLQYNQPFYQPYEILETNGIFTTADQTGGAHLFGSLFKFDSNFKGTTYLPKFITSPYANGYNRYAFNTFKDILLHLDKSYEFVNNETQEKQLVYYNYERAKKAFKEIYGVQKNEKRYKEVTALINQKKPLLATQADEIVKEMMGIAQKEFLQKGFNGISYETDMNFFEGRLYQDSLSNRIGQMQTVARKLDVSEQLAIAQTHANRIPGMHYFKGSKLNKNATKPSVIGFFNGNENYYETFGTKPFQVIGAAPNSYGGYNLVNLDVHYAENKLEKPQLIVTSMQDTGIRMPSAFSSSTFGEYKVVSQQGMQKSYQSGAETLIWRTINQVVYDTSLGMNDTIDMEATYGPIHTAIQKTHLATTPNYLTELSNMGTFLFSNGLKEDSVRDQLDLITLSGSQYKGILGQFYNQEGKYNKFIKSVQDVAGTQDFDFSFQVGFDTNNKIKTVTPIFLDRKTDTILYGFEGLGTQFKAKKNVVENAKKGLTSTFNDLTDNFKGIFDRSDLVMFQGEQDSKFFRRLTMFDDDGNNLMKQWNDRISNIFDNVTKSNYYENKKFASDAEQIRYLVSQTSEFKDVVNDISENVAKNSIRILGLDEMRFQRNNLFNQYQMFQNGEINALDYLKNAHKMINTGLGNSDYIAGIQGRIEEAIELSDPTRIASFLSSGNILENLNMVAKQSSNINAKKSAFLGHTSMFSYLNIENQRHAQTDDRLTPFSIGGETIGQMVSKYTRHVPGLESTGYSMVNESSVRLGEEIFKRSKLEQFGNEKNLIKQINSFEIPRTFQSNRGMVLIADTEIAWQDSNRFSNKAILETIGMSDKLKEITISGNNNPEAHGFVDFTKIKKFGSEDEYYPTDFDFFRISKKRASSSINIYNPNTEEGYIIQQILGEKNYERMIRGNNPENLKKDLQQALSPLSTLKASTIENVDYNAKIYDTTLSNVKDILLENTVAGDHLKRANPFSDLVQVTGEVLNSSDYYLPVGMKVTPEGFTFQFQPLVTAGIGSKLITNPQKATVGGINPIIGLVNKETGNILNIDMVANLKMGHEKRGFNGALFSNMFQGMYSYIAATPLSDELLEGETYDNLSPTRMAEIQQARIDKFTKALHQKDMRLSVNGASVFDIFDIDVKTSVNSNGQVELGFRDIHYEKALDRYMDMYHTPTASIEHMAIEEMYRKARLNGIRLTDDNIRAFGETLKSSMIETYWSYLQENYSPEQASNMKMFYNLADDGLELAVSAQGTNGLFEMTGVKTNSNWVMLFPSFLNNMKDSTSQKKTGAMKFGWLTSVVQAENGLDVFNAIHFGEAARLNQKDLNLKKALFGVSGYERFSEKYNEIFGEGIRIADITGGSIDKIPSYISPTNLLNTASYGFQLKKINDRIAPLNTHLDFRGYHGLDFLFTLGQDDNHMSTVKNYGFFSILNEHLEKTKGQKINKNMIFNRVSGLKATEEKTFLHKVASENILSFTTDEIEKLRSDFMHMEDNLSSMVSERLGRYEEILKHSDSEALRGLSSQIQKNETLNAYIKNTLLVDLYFKTANDGSPNKLTPAHLSAATDFLLSDQNEKAKIKGAIERGIKIAEKDGNEHAAMLFNFMNGFRVNGEQGSLDNIEYILNSIKQGSMAVSTGAISVDNAGMIVHNKPLTALNDTLFYLSKMKEFENIEQMSKIANSGLFEEIEQSTGHNYGVFKYIGQTRKFTKEEDKIKAQRAILKNMLFHRIDEINKDGKYISTARSEEFGQFLLDTFEKFNTHTTYDARSLGQGKLNASNGKLAMDDGLMTLLFDHEYKSGETIISEYNREMKKLKTDPIRVLSGLRKIIDEGPNVKSQEQHAIQAQAKRMYGIIEEYFISKMDDYGKYFDYSLEDLNASGLSASDMREGLTDAYDNMLLWFGSGLMKNEKGWLQTFNNGLLTRAAKFQKHFLNSLVKLTEINLDSNGTAKKAMEELLSYSIPHSISIEPSDGTSLLYGIGNYISNGIDSKGKKIGYDKIDSLFISNGKFKESKQLKQDYNDFLKLTKKTFGNILDLSGKELLAEEFQNIYRDIQKGKMTMEEFEARIANFRSHLDYRMNAIDGIAFSSEQMFKEMNVSHEFGKDGYTHGFLHRNPDQYLFSTKANRIVQYTEGEIAKYPFLNAVLGEGRGLVNTQHMFLVGFDNFLASNGDFDGDNAYLLFSSLGKDTKIDAKRAKTLIRKEAQINSEFTNLMKKYRVRENGEKVFNYENLSQAYDAVINGDMNDSLITGLHDNIRALEKMKGRYVTEEEIKDIIEQKFSRFHFEMKRIGKELKKEFKTHDSVIGANTVLKTTVNGNDFSINSETMSSILMTGNRNDIDTIFTDDTLPSDKTKIKGSFNRLINEFLLKNKEWKEKGYKGSLSDVEINNLQKFVAGDEDVQNIEAFRNLYQEFKENKHIASLEANWLGQSGKYKDLVGLSKTGIVHSELTSYRSFASNLIDTTTATAFWKLNENRLLKHFENASHFSDFRLSVDELTHNNIFGVLIEEGAISSKKGAGSATTAAFLGPFRDIYNKIMTNKGEGGPTEGTISLNQKGMRELSKKFFKSSLSGKLDELEDMALVDYLIKIGMNVEDDTDISKIDNIMDIISSVDRKTGNKMIDGAKKYYSYKHKNFTEENATIINATLSKTAKELGMEIKENGLLGMTLKDLTKLTGMDDDEVIQRLSGYNAVVIKGLFSNQIYDRDRHVSEGIYYQAKKFIKSIPKLIKAMDPMEAENTGGLDPRFSGPSNLITIEEVANSVATGVINKNTIDDIRFQEIASHFTTENTEEAGNVATEAAEKVQQVVENVNKKSSASKVVEEVTTNKNATETVENIQKAAESAQSTAQSIKKNVKNVSNRYGMAATLGFGAVILGGFFKLINQNRTVIDLDLQEQQLEKEKGSLYRNLGQYYMNTNIRDFY</sequence>
<evidence type="ECO:0000313" key="3">
    <source>
        <dbReference type="EMBL" id="KYL05343.1"/>
    </source>
</evidence>
<dbReference type="Proteomes" id="UP000075816">
    <property type="component" value="Unassembled WGS sequence"/>
</dbReference>
<reference evidence="3 4" key="1">
    <citation type="submission" date="2016-03" db="EMBL/GenBank/DDBJ databases">
        <title>Comparative genomics of human isolates of Fusobacterium necrophorum.</title>
        <authorList>
            <person name="Jensen A."/>
            <person name="Bank S."/>
            <person name="Andersen P.S."/>
            <person name="Kristensen L.H."/>
            <person name="Prag J."/>
        </authorList>
    </citation>
    <scope>NUCLEOTIDE SEQUENCE [LARGE SCALE GENOMIC DNA]</scope>
    <source>
        <strain evidence="3 4">LS_1264</strain>
    </source>
</reference>
<comment type="caution">
    <text evidence="3">The sequence shown here is derived from an EMBL/GenBank/DDBJ whole genome shotgun (WGS) entry which is preliminary data.</text>
</comment>
<dbReference type="RefSeq" id="WP_062680919.1">
    <property type="nucleotide sequence ID" value="NZ_LVEA01000001.1"/>
</dbReference>